<keyword evidence="1" id="KW-0812">Transmembrane</keyword>
<protein>
    <submittedName>
        <fullName evidence="3">ATP synthase F0 subunit 8</fullName>
    </submittedName>
</protein>
<dbReference type="WBParaSite" id="nRc.2.0.1.t36212-RA">
    <property type="protein sequence ID" value="nRc.2.0.1.t36212-RA"/>
    <property type="gene ID" value="nRc.2.0.1.g36212"/>
</dbReference>
<evidence type="ECO:0000313" key="3">
    <source>
        <dbReference type="WBParaSite" id="nRc.2.0.1.t36212-RA"/>
    </source>
</evidence>
<keyword evidence="1" id="KW-0472">Membrane</keyword>
<evidence type="ECO:0000313" key="2">
    <source>
        <dbReference type="Proteomes" id="UP000887565"/>
    </source>
</evidence>
<feature type="transmembrane region" description="Helical" evidence="1">
    <location>
        <begin position="12"/>
        <end position="31"/>
    </location>
</feature>
<sequence length="66" mass="8061">MKLQIIVCYSWLKWILCLVMWLVVLGFYLRFLSVVQIHLWVWLDRVIVPDHRLKSRRGSEDEDDDD</sequence>
<reference evidence="3" key="1">
    <citation type="submission" date="2022-11" db="UniProtKB">
        <authorList>
            <consortium name="WormBaseParasite"/>
        </authorList>
    </citation>
    <scope>IDENTIFICATION</scope>
</reference>
<organism evidence="2 3">
    <name type="scientific">Romanomermis culicivorax</name>
    <name type="common">Nematode worm</name>
    <dbReference type="NCBI Taxonomy" id="13658"/>
    <lineage>
        <taxon>Eukaryota</taxon>
        <taxon>Metazoa</taxon>
        <taxon>Ecdysozoa</taxon>
        <taxon>Nematoda</taxon>
        <taxon>Enoplea</taxon>
        <taxon>Dorylaimia</taxon>
        <taxon>Mermithida</taxon>
        <taxon>Mermithoidea</taxon>
        <taxon>Mermithidae</taxon>
        <taxon>Romanomermis</taxon>
    </lineage>
</organism>
<keyword evidence="2" id="KW-1185">Reference proteome</keyword>
<dbReference type="Proteomes" id="UP000887565">
    <property type="component" value="Unplaced"/>
</dbReference>
<accession>A0A915KBX6</accession>
<name>A0A915KBX6_ROMCU</name>
<dbReference type="AlphaFoldDB" id="A0A915KBX6"/>
<proteinExistence type="predicted"/>
<keyword evidence="1" id="KW-1133">Transmembrane helix</keyword>
<evidence type="ECO:0000256" key="1">
    <source>
        <dbReference type="SAM" id="Phobius"/>
    </source>
</evidence>